<dbReference type="RefSeq" id="WP_386767089.1">
    <property type="nucleotide sequence ID" value="NZ_JBHSTI010000008.1"/>
</dbReference>
<accession>A0ABW1T1U7</accession>
<dbReference type="EMBL" id="JBHSTI010000008">
    <property type="protein sequence ID" value="MFC6238676.1"/>
    <property type="molecule type" value="Genomic_DNA"/>
</dbReference>
<name>A0ABW1T1U7_9ACTN</name>
<protein>
    <recommendedName>
        <fullName evidence="5">Septum formation-related domain-containing protein</fullName>
    </recommendedName>
</protein>
<evidence type="ECO:0000313" key="3">
    <source>
        <dbReference type="EMBL" id="MFC6238676.1"/>
    </source>
</evidence>
<feature type="region of interest" description="Disordered" evidence="1">
    <location>
        <begin position="1"/>
        <end position="58"/>
    </location>
</feature>
<proteinExistence type="predicted"/>
<organism evidence="3 4">
    <name type="scientific">Longivirga aurantiaca</name>
    <dbReference type="NCBI Taxonomy" id="1837743"/>
    <lineage>
        <taxon>Bacteria</taxon>
        <taxon>Bacillati</taxon>
        <taxon>Actinomycetota</taxon>
        <taxon>Actinomycetes</taxon>
        <taxon>Sporichthyales</taxon>
        <taxon>Sporichthyaceae</taxon>
        <taxon>Longivirga</taxon>
    </lineage>
</organism>
<keyword evidence="2" id="KW-0472">Membrane</keyword>
<evidence type="ECO:0000256" key="1">
    <source>
        <dbReference type="SAM" id="MobiDB-lite"/>
    </source>
</evidence>
<feature type="compositionally biased region" description="Pro residues" evidence="1">
    <location>
        <begin position="22"/>
        <end position="47"/>
    </location>
</feature>
<evidence type="ECO:0008006" key="5">
    <source>
        <dbReference type="Google" id="ProtNLM"/>
    </source>
</evidence>
<keyword evidence="2" id="KW-1133">Transmembrane helix</keyword>
<comment type="caution">
    <text evidence="3">The sequence shown here is derived from an EMBL/GenBank/DDBJ whole genome shotgun (WGS) entry which is preliminary data.</text>
</comment>
<evidence type="ECO:0000256" key="2">
    <source>
        <dbReference type="SAM" id="Phobius"/>
    </source>
</evidence>
<sequence length="238" mass="24803">MTDQPRDPFAPPDSAGSFRPTGFPPPAPPVPAFPPPTGAPLPPPPWSGDPFGAAVPPKPRRRGRGLIIAGAVAAGVLLLGAAGIGAVQMLDGALSSSRAGLSTTGTGGDVWISDVGAGDCYVLDAEERREARAGYVTLVDCTEPHDGQVYAVVPVDFDSWPGKREVNDAAEKGCRAKDVLLDDAIWDATGLAGNWYLPFEEDWDVEDHTAQCVVEADDALGLRRSWLASDSGTSTEAA</sequence>
<dbReference type="Proteomes" id="UP001596138">
    <property type="component" value="Unassembled WGS sequence"/>
</dbReference>
<reference evidence="4" key="1">
    <citation type="journal article" date="2019" name="Int. J. Syst. Evol. Microbiol.">
        <title>The Global Catalogue of Microorganisms (GCM) 10K type strain sequencing project: providing services to taxonomists for standard genome sequencing and annotation.</title>
        <authorList>
            <consortium name="The Broad Institute Genomics Platform"/>
            <consortium name="The Broad Institute Genome Sequencing Center for Infectious Disease"/>
            <person name="Wu L."/>
            <person name="Ma J."/>
        </authorList>
    </citation>
    <scope>NUCLEOTIDE SEQUENCE [LARGE SCALE GENOMIC DNA]</scope>
    <source>
        <strain evidence="4">CGMCC 4.7317</strain>
    </source>
</reference>
<gene>
    <name evidence="3" type="ORF">ACFQGU_12380</name>
</gene>
<keyword evidence="4" id="KW-1185">Reference proteome</keyword>
<keyword evidence="2" id="KW-0812">Transmembrane</keyword>
<feature type="transmembrane region" description="Helical" evidence="2">
    <location>
        <begin position="66"/>
        <end position="90"/>
    </location>
</feature>
<evidence type="ECO:0000313" key="4">
    <source>
        <dbReference type="Proteomes" id="UP001596138"/>
    </source>
</evidence>